<dbReference type="EMBL" id="JAZDUA010000650">
    <property type="protein sequence ID" value="KAK7790245.1"/>
    <property type="molecule type" value="Genomic_DNA"/>
</dbReference>
<keyword evidence="2" id="KW-0256">Endoplasmic reticulum</keyword>
<keyword evidence="3 7" id="KW-1133">Transmembrane helix</keyword>
<reference evidence="8 9" key="1">
    <citation type="submission" date="2024-03" db="EMBL/GenBank/DDBJ databases">
        <title>The genome assembly and annotation of the cricket Gryllus longicercus Weissman &amp; Gray.</title>
        <authorList>
            <person name="Szrajer S."/>
            <person name="Gray D."/>
            <person name="Ylla G."/>
        </authorList>
    </citation>
    <scope>NUCLEOTIDE SEQUENCE [LARGE SCALE GENOMIC DNA]</scope>
    <source>
        <strain evidence="8">DAG 2021-001</strain>
        <tissue evidence="8">Whole body minus gut</tissue>
    </source>
</reference>
<dbReference type="AlphaFoldDB" id="A0AAN9V4H3"/>
<evidence type="ECO:0000313" key="9">
    <source>
        <dbReference type="Proteomes" id="UP001378592"/>
    </source>
</evidence>
<keyword evidence="1 7" id="KW-0812">Transmembrane</keyword>
<evidence type="ECO:0000256" key="5">
    <source>
        <dbReference type="ARBA" id="ARBA00023329"/>
    </source>
</evidence>
<proteinExistence type="predicted"/>
<evidence type="ECO:0000256" key="6">
    <source>
        <dbReference type="SAM" id="MobiDB-lite"/>
    </source>
</evidence>
<evidence type="ECO:0008006" key="10">
    <source>
        <dbReference type="Google" id="ProtNLM"/>
    </source>
</evidence>
<keyword evidence="4 7" id="KW-0472">Membrane</keyword>
<dbReference type="GO" id="GO:0031410">
    <property type="term" value="C:cytoplasmic vesicle"/>
    <property type="evidence" value="ECO:0007669"/>
    <property type="project" value="UniProtKB-KW"/>
</dbReference>
<dbReference type="InterPro" id="IPR019013">
    <property type="entry name" value="Vma21"/>
</dbReference>
<dbReference type="PANTHER" id="PTHR31792">
    <property type="entry name" value="VACUOLAR ATPASE ASSEMBLY INTEGRAL MEMBRANE PROTEIN VMA21"/>
    <property type="match status" value="1"/>
</dbReference>
<feature type="compositionally biased region" description="Basic and acidic residues" evidence="6">
    <location>
        <begin position="108"/>
        <end position="122"/>
    </location>
</feature>
<keyword evidence="9" id="KW-1185">Reference proteome</keyword>
<feature type="region of interest" description="Disordered" evidence="6">
    <location>
        <begin position="1"/>
        <end position="20"/>
    </location>
</feature>
<name>A0AAN9V4H3_9ORTH</name>
<evidence type="ECO:0000313" key="8">
    <source>
        <dbReference type="EMBL" id="KAK7790245.1"/>
    </source>
</evidence>
<feature type="transmembrane region" description="Helical" evidence="7">
    <location>
        <begin position="30"/>
        <end position="49"/>
    </location>
</feature>
<protein>
    <recommendedName>
        <fullName evidence="10">Vacuolar ATPase assembly integral membrane protein VMA21 homolog</fullName>
    </recommendedName>
</protein>
<organism evidence="8 9">
    <name type="scientific">Gryllus longicercus</name>
    <dbReference type="NCBI Taxonomy" id="2509291"/>
    <lineage>
        <taxon>Eukaryota</taxon>
        <taxon>Metazoa</taxon>
        <taxon>Ecdysozoa</taxon>
        <taxon>Arthropoda</taxon>
        <taxon>Hexapoda</taxon>
        <taxon>Insecta</taxon>
        <taxon>Pterygota</taxon>
        <taxon>Neoptera</taxon>
        <taxon>Polyneoptera</taxon>
        <taxon>Orthoptera</taxon>
        <taxon>Ensifera</taxon>
        <taxon>Gryllidea</taxon>
        <taxon>Grylloidea</taxon>
        <taxon>Gryllidae</taxon>
        <taxon>Gryllinae</taxon>
        <taxon>Gryllus</taxon>
    </lineage>
</organism>
<evidence type="ECO:0000256" key="2">
    <source>
        <dbReference type="ARBA" id="ARBA00022824"/>
    </source>
</evidence>
<gene>
    <name evidence="8" type="ORF">R5R35_001047</name>
</gene>
<dbReference type="PANTHER" id="PTHR31792:SF3">
    <property type="entry name" value="VACUOLAR ATPASE ASSEMBLY INTEGRAL MEMBRANE PROTEIN VMA21"/>
    <property type="match status" value="1"/>
</dbReference>
<evidence type="ECO:0000256" key="1">
    <source>
        <dbReference type="ARBA" id="ARBA00022692"/>
    </source>
</evidence>
<sequence length="122" mass="13992">MERRNSESDSGEIEERLFAPEPPKQDSVKVLAVFLLYSMAMFSVPFAAFFGTKYTLKHSFHIEGFANTAWSVVVAVVVINVIILMYACRGYEEIKEEERQQEISTTMTDKRDKSDLNSKKKD</sequence>
<dbReference type="Proteomes" id="UP001378592">
    <property type="component" value="Unassembled WGS sequence"/>
</dbReference>
<evidence type="ECO:0000256" key="3">
    <source>
        <dbReference type="ARBA" id="ARBA00022989"/>
    </source>
</evidence>
<accession>A0AAN9V4H3</accession>
<dbReference type="GO" id="GO:0070072">
    <property type="term" value="P:vacuolar proton-transporting V-type ATPase complex assembly"/>
    <property type="evidence" value="ECO:0007669"/>
    <property type="project" value="InterPro"/>
</dbReference>
<keyword evidence="5" id="KW-0968">Cytoplasmic vesicle</keyword>
<evidence type="ECO:0000256" key="4">
    <source>
        <dbReference type="ARBA" id="ARBA00023136"/>
    </source>
</evidence>
<dbReference type="GO" id="GO:0005789">
    <property type="term" value="C:endoplasmic reticulum membrane"/>
    <property type="evidence" value="ECO:0007669"/>
    <property type="project" value="TreeGrafter"/>
</dbReference>
<evidence type="ECO:0000256" key="7">
    <source>
        <dbReference type="SAM" id="Phobius"/>
    </source>
</evidence>
<feature type="region of interest" description="Disordered" evidence="6">
    <location>
        <begin position="98"/>
        <end position="122"/>
    </location>
</feature>
<comment type="caution">
    <text evidence="8">The sequence shown here is derived from an EMBL/GenBank/DDBJ whole genome shotgun (WGS) entry which is preliminary data.</text>
</comment>
<dbReference type="Pfam" id="PF09446">
    <property type="entry name" value="VMA21"/>
    <property type="match status" value="1"/>
</dbReference>
<feature type="transmembrane region" description="Helical" evidence="7">
    <location>
        <begin position="69"/>
        <end position="88"/>
    </location>
</feature>